<dbReference type="InterPro" id="IPR036789">
    <property type="entry name" value="Ribosomal_uL6-like_a/b-dom_sf"/>
</dbReference>
<organism evidence="10 11">
    <name type="scientific">Candidatus Hakubella thermalkaliphila</name>
    <dbReference type="NCBI Taxonomy" id="2754717"/>
    <lineage>
        <taxon>Bacteria</taxon>
        <taxon>Bacillati</taxon>
        <taxon>Actinomycetota</taxon>
        <taxon>Actinomycetota incertae sedis</taxon>
        <taxon>Candidatus Hakubellales</taxon>
        <taxon>Candidatus Hakubellaceae</taxon>
        <taxon>Candidatus Hakubella</taxon>
    </lineage>
</organism>
<evidence type="ECO:0000256" key="3">
    <source>
        <dbReference type="ARBA" id="ARBA00022884"/>
    </source>
</evidence>
<dbReference type="GO" id="GO:0002181">
    <property type="term" value="P:cytoplasmic translation"/>
    <property type="evidence" value="ECO:0007669"/>
    <property type="project" value="TreeGrafter"/>
</dbReference>
<dbReference type="AlphaFoldDB" id="A0A6V8PI77"/>
<comment type="function">
    <text evidence="6 8">This protein binds to the 23S rRNA, and is important in its secondary structure. It is located near the subunit interface in the base of the L7/L12 stalk, and near the tRNA binding site of the peptidyltransferase center.</text>
</comment>
<dbReference type="NCBIfam" id="TIGR03654">
    <property type="entry name" value="L6_bact"/>
    <property type="match status" value="1"/>
</dbReference>
<dbReference type="Pfam" id="PF00347">
    <property type="entry name" value="Ribosomal_L6"/>
    <property type="match status" value="2"/>
</dbReference>
<dbReference type="SUPFAM" id="SSF56053">
    <property type="entry name" value="Ribosomal protein L6"/>
    <property type="match status" value="2"/>
</dbReference>
<name>A0A6V8PI77_9ACTN</name>
<evidence type="ECO:0000256" key="7">
    <source>
        <dbReference type="RuleBase" id="RU003869"/>
    </source>
</evidence>
<sequence length="178" mass="19603">MSRVGRRPIPILPGVEVSVEEGKILVRGPRGVLEMELSPGITVKVENDQVAVQRESDSLKHRSLHGLYRSLINNMVVGVSDGFSKTLEIRGVGYRATKSGNRLELSVGYSHPVVFEEPEGISFEVPNPTTVIVKGMDRQQVGNMAARIRVVRKPEPYKGKGIRYLGEYVRHKAGKTGA</sequence>
<dbReference type="InterPro" id="IPR020040">
    <property type="entry name" value="Ribosomal_uL6_a/b-dom"/>
</dbReference>
<dbReference type="Proteomes" id="UP000568877">
    <property type="component" value="Unassembled WGS sequence"/>
</dbReference>
<dbReference type="EMBL" id="BLSA01000072">
    <property type="protein sequence ID" value="GFP32405.1"/>
    <property type="molecule type" value="Genomic_DNA"/>
</dbReference>
<keyword evidence="4 6" id="KW-0689">Ribosomal protein</keyword>
<evidence type="ECO:0000256" key="6">
    <source>
        <dbReference type="HAMAP-Rule" id="MF_01365"/>
    </source>
</evidence>
<evidence type="ECO:0000256" key="4">
    <source>
        <dbReference type="ARBA" id="ARBA00022980"/>
    </source>
</evidence>
<evidence type="ECO:0000256" key="5">
    <source>
        <dbReference type="ARBA" id="ARBA00023274"/>
    </source>
</evidence>
<evidence type="ECO:0000256" key="2">
    <source>
        <dbReference type="ARBA" id="ARBA00022730"/>
    </source>
</evidence>
<dbReference type="GO" id="GO:0022625">
    <property type="term" value="C:cytosolic large ribosomal subunit"/>
    <property type="evidence" value="ECO:0007669"/>
    <property type="project" value="UniProtKB-UniRule"/>
</dbReference>
<feature type="domain" description="Large ribosomal subunit protein uL6 alpha-beta" evidence="9">
    <location>
        <begin position="91"/>
        <end position="164"/>
    </location>
</feature>
<evidence type="ECO:0000256" key="8">
    <source>
        <dbReference type="RuleBase" id="RU003870"/>
    </source>
</evidence>
<protein>
    <recommendedName>
        <fullName evidence="6">Large ribosomal subunit protein uL6</fullName>
    </recommendedName>
</protein>
<dbReference type="PRINTS" id="PR00059">
    <property type="entry name" value="RIBOSOMALL6"/>
</dbReference>
<dbReference type="InterPro" id="IPR019906">
    <property type="entry name" value="Ribosomal_uL6_bac-type"/>
</dbReference>
<dbReference type="GO" id="GO:0019843">
    <property type="term" value="F:rRNA binding"/>
    <property type="evidence" value="ECO:0007669"/>
    <property type="project" value="UniProtKB-UniRule"/>
</dbReference>
<comment type="caution">
    <text evidence="10">The sequence shown here is derived from an EMBL/GenBank/DDBJ whole genome shotgun (WGS) entry which is preliminary data.</text>
</comment>
<dbReference type="PANTHER" id="PTHR11655:SF14">
    <property type="entry name" value="LARGE RIBOSOMAL SUBUNIT PROTEIN UL6M"/>
    <property type="match status" value="1"/>
</dbReference>
<feature type="domain" description="Large ribosomal subunit protein uL6 alpha-beta" evidence="9">
    <location>
        <begin position="14"/>
        <end position="82"/>
    </location>
</feature>
<evidence type="ECO:0000313" key="10">
    <source>
        <dbReference type="EMBL" id="GFP32405.1"/>
    </source>
</evidence>
<dbReference type="PIRSF" id="PIRSF002162">
    <property type="entry name" value="Ribosomal_L6"/>
    <property type="match status" value="1"/>
</dbReference>
<proteinExistence type="inferred from homology"/>
<dbReference type="FunFam" id="3.90.930.12:FF:000001">
    <property type="entry name" value="50S ribosomal protein L6"/>
    <property type="match status" value="1"/>
</dbReference>
<dbReference type="PANTHER" id="PTHR11655">
    <property type="entry name" value="60S/50S RIBOSOMAL PROTEIN L6/L9"/>
    <property type="match status" value="1"/>
</dbReference>
<reference evidence="10 11" key="1">
    <citation type="journal article" date="2020" name="Front. Microbiol.">
        <title>Single-cell genomics of novel Actinobacteria with the Wood-Ljungdahl pathway discovered in a serpentinizing system.</title>
        <authorList>
            <person name="Merino N."/>
            <person name="Kawai M."/>
            <person name="Boyd E.S."/>
            <person name="Colman D.R."/>
            <person name="McGlynn S.E."/>
            <person name="Nealson K.H."/>
            <person name="Kurokawa K."/>
            <person name="Hongoh Y."/>
        </authorList>
    </citation>
    <scope>NUCLEOTIDE SEQUENCE [LARGE SCALE GENOMIC DNA]</scope>
    <source>
        <strain evidence="10 11">S42</strain>
    </source>
</reference>
<comment type="similarity">
    <text evidence="1 6 7">Belongs to the universal ribosomal protein uL6 family.</text>
</comment>
<accession>A0A6V8PI77</accession>
<keyword evidence="5 6" id="KW-0687">Ribonucleoprotein</keyword>
<evidence type="ECO:0000313" key="11">
    <source>
        <dbReference type="Proteomes" id="UP000568877"/>
    </source>
</evidence>
<dbReference type="PROSITE" id="PS00525">
    <property type="entry name" value="RIBOSOMAL_L6_1"/>
    <property type="match status" value="1"/>
</dbReference>
<comment type="subunit">
    <text evidence="6">Part of the 50S ribosomal subunit.</text>
</comment>
<dbReference type="HAMAP" id="MF_01365_B">
    <property type="entry name" value="Ribosomal_uL6_B"/>
    <property type="match status" value="1"/>
</dbReference>
<keyword evidence="2 6" id="KW-0699">rRNA-binding</keyword>
<evidence type="ECO:0000259" key="9">
    <source>
        <dbReference type="Pfam" id="PF00347"/>
    </source>
</evidence>
<dbReference type="InterPro" id="IPR000702">
    <property type="entry name" value="Ribosomal_uL6-like"/>
</dbReference>
<gene>
    <name evidence="6" type="primary">rplF</name>
    <name evidence="10" type="ORF">HKBW3S42_00710</name>
</gene>
<dbReference type="Gene3D" id="3.90.930.12">
    <property type="entry name" value="Ribosomal protein L6, alpha-beta domain"/>
    <property type="match status" value="2"/>
</dbReference>
<keyword evidence="3 6" id="KW-0694">RNA-binding</keyword>
<dbReference type="GO" id="GO:0003735">
    <property type="term" value="F:structural constituent of ribosome"/>
    <property type="evidence" value="ECO:0007669"/>
    <property type="project" value="UniProtKB-UniRule"/>
</dbReference>
<evidence type="ECO:0000256" key="1">
    <source>
        <dbReference type="ARBA" id="ARBA00009356"/>
    </source>
</evidence>
<dbReference type="FunFam" id="3.90.930.12:FF:000002">
    <property type="entry name" value="50S ribosomal protein L6"/>
    <property type="match status" value="1"/>
</dbReference>
<dbReference type="InterPro" id="IPR002358">
    <property type="entry name" value="Ribosomal_uL6_CS"/>
</dbReference>